<dbReference type="OrthoDB" id="446723at2759"/>
<gene>
    <name evidence="2" type="ORF">DSTB1V02_LOCUS10897</name>
</gene>
<dbReference type="Gene3D" id="3.40.50.1820">
    <property type="entry name" value="alpha/beta hydrolase"/>
    <property type="match status" value="1"/>
</dbReference>
<organism evidence="2">
    <name type="scientific">Darwinula stevensoni</name>
    <dbReference type="NCBI Taxonomy" id="69355"/>
    <lineage>
        <taxon>Eukaryota</taxon>
        <taxon>Metazoa</taxon>
        <taxon>Ecdysozoa</taxon>
        <taxon>Arthropoda</taxon>
        <taxon>Crustacea</taxon>
        <taxon>Oligostraca</taxon>
        <taxon>Ostracoda</taxon>
        <taxon>Podocopa</taxon>
        <taxon>Podocopida</taxon>
        <taxon>Darwinulocopina</taxon>
        <taxon>Darwinuloidea</taxon>
        <taxon>Darwinulidae</taxon>
        <taxon>Darwinula</taxon>
    </lineage>
</organism>
<feature type="domain" description="Serine aminopeptidase S33" evidence="1">
    <location>
        <begin position="99"/>
        <end position="203"/>
    </location>
</feature>
<dbReference type="EMBL" id="LR902818">
    <property type="protein sequence ID" value="CAD7251130.1"/>
    <property type="molecule type" value="Genomic_DNA"/>
</dbReference>
<dbReference type="GO" id="GO:0005886">
    <property type="term" value="C:plasma membrane"/>
    <property type="evidence" value="ECO:0007669"/>
    <property type="project" value="TreeGrafter"/>
</dbReference>
<dbReference type="Pfam" id="PF12146">
    <property type="entry name" value="Hydrolase_4"/>
    <property type="match status" value="1"/>
</dbReference>
<protein>
    <recommendedName>
        <fullName evidence="1">Serine aminopeptidase S33 domain-containing protein</fullName>
    </recommendedName>
</protein>
<dbReference type="InterPro" id="IPR029058">
    <property type="entry name" value="AB_hydrolase_fold"/>
</dbReference>
<dbReference type="SUPFAM" id="SSF53474">
    <property type="entry name" value="alpha/beta-Hydrolases"/>
    <property type="match status" value="1"/>
</dbReference>
<dbReference type="PANTHER" id="PTHR12277:SF81">
    <property type="entry name" value="PROTEIN ABHD13"/>
    <property type="match status" value="1"/>
</dbReference>
<dbReference type="GO" id="GO:0008474">
    <property type="term" value="F:palmitoyl-(protein) hydrolase activity"/>
    <property type="evidence" value="ECO:0007669"/>
    <property type="project" value="TreeGrafter"/>
</dbReference>
<dbReference type="AlphaFoldDB" id="A0A7R9FQB1"/>
<proteinExistence type="predicted"/>
<sequence length="302" mass="33397">MEARGMASSGTTTSIFGDVFNAVTSKIASLFAFYPPPPSYNLRPSSSDTENIQEIFFREEAGQVCEKDEKERFEVGFANTSRGSRIVTLFIRCSDAGQRTIMLSHGNGEDLGLTAGFLLEMSDEFNFNVFSYDYSGYGRSTGKPSEDNLYADIEAAWEVLRTKHGVPEEKVVLYGRSLGTAPTVHLASKLTKLPGVILHSPLSSGMGMVLSSSWSLGPFPVAKSVPLIDSPVLVIHGTQDEVIPISHGRTVYERCRRAVIPLWVEGGGHNNIQVYPKYWERVEFFLTKELSGEWEPRTNVVL</sequence>
<evidence type="ECO:0000259" key="1">
    <source>
        <dbReference type="Pfam" id="PF12146"/>
    </source>
</evidence>
<dbReference type="EMBL" id="CAJPEV010003301">
    <property type="protein sequence ID" value="CAG0899461.1"/>
    <property type="molecule type" value="Genomic_DNA"/>
</dbReference>
<dbReference type="Proteomes" id="UP000677054">
    <property type="component" value="Unassembled WGS sequence"/>
</dbReference>
<dbReference type="InterPro" id="IPR022742">
    <property type="entry name" value="Hydrolase_4"/>
</dbReference>
<reference evidence="2" key="1">
    <citation type="submission" date="2020-11" db="EMBL/GenBank/DDBJ databases">
        <authorList>
            <person name="Tran Van P."/>
        </authorList>
    </citation>
    <scope>NUCLEOTIDE SEQUENCE</scope>
</reference>
<evidence type="ECO:0000313" key="3">
    <source>
        <dbReference type="Proteomes" id="UP000677054"/>
    </source>
</evidence>
<dbReference type="GO" id="GO:0010008">
    <property type="term" value="C:endosome membrane"/>
    <property type="evidence" value="ECO:0007669"/>
    <property type="project" value="TreeGrafter"/>
</dbReference>
<evidence type="ECO:0000313" key="2">
    <source>
        <dbReference type="EMBL" id="CAD7251130.1"/>
    </source>
</evidence>
<keyword evidence="3" id="KW-1185">Reference proteome</keyword>
<dbReference type="PANTHER" id="PTHR12277">
    <property type="entry name" value="ALPHA/BETA HYDROLASE DOMAIN-CONTAINING PROTEIN"/>
    <property type="match status" value="1"/>
</dbReference>
<accession>A0A7R9FQB1</accession>
<name>A0A7R9FQB1_9CRUS</name>